<protein>
    <submittedName>
        <fullName evidence="2">Oidioi.mRNA.OKI2018_I69.PAR.g8633.t1.cds</fullName>
    </submittedName>
</protein>
<keyword evidence="1" id="KW-1133">Transmembrane helix</keyword>
<proteinExistence type="predicted"/>
<evidence type="ECO:0000313" key="2">
    <source>
        <dbReference type="EMBL" id="CAG5077118.1"/>
    </source>
</evidence>
<feature type="transmembrane region" description="Helical" evidence="1">
    <location>
        <begin position="206"/>
        <end position="229"/>
    </location>
</feature>
<keyword evidence="1" id="KW-0812">Transmembrane</keyword>
<accession>A0ABN7RHZ3</accession>
<dbReference type="Proteomes" id="UP001158576">
    <property type="component" value="Chromosome PAR"/>
</dbReference>
<dbReference type="SUPFAM" id="SSF52047">
    <property type="entry name" value="RNI-like"/>
    <property type="match status" value="1"/>
</dbReference>
<dbReference type="EMBL" id="OU015568">
    <property type="protein sequence ID" value="CAG5077118.1"/>
    <property type="molecule type" value="Genomic_DNA"/>
</dbReference>
<keyword evidence="3" id="KW-1185">Reference proteome</keyword>
<dbReference type="InterPro" id="IPR032675">
    <property type="entry name" value="LRR_dom_sf"/>
</dbReference>
<organism evidence="2 3">
    <name type="scientific">Oikopleura dioica</name>
    <name type="common">Tunicate</name>
    <dbReference type="NCBI Taxonomy" id="34765"/>
    <lineage>
        <taxon>Eukaryota</taxon>
        <taxon>Metazoa</taxon>
        <taxon>Chordata</taxon>
        <taxon>Tunicata</taxon>
        <taxon>Appendicularia</taxon>
        <taxon>Copelata</taxon>
        <taxon>Oikopleuridae</taxon>
        <taxon>Oikopleura</taxon>
    </lineage>
</organism>
<keyword evidence="1" id="KW-0472">Membrane</keyword>
<evidence type="ECO:0000313" key="3">
    <source>
        <dbReference type="Proteomes" id="UP001158576"/>
    </source>
</evidence>
<gene>
    <name evidence="2" type="ORF">OKIOD_LOCUS191</name>
</gene>
<dbReference type="Gene3D" id="3.80.10.10">
    <property type="entry name" value="Ribonuclease Inhibitor"/>
    <property type="match status" value="1"/>
</dbReference>
<evidence type="ECO:0000256" key="1">
    <source>
        <dbReference type="SAM" id="Phobius"/>
    </source>
</evidence>
<sequence length="706" mass="79656">MESTSDEEEECLIQTPMNSLHFQSSCCATKQYKRRNSLQGIFEMMGKKNSVAKISPLRGRMSRRSSEVIISAKKGWGIVKDKMLTPAALGQMNQHAGANYSRSRFLNTVNLVTERNNSDRQVITETQVKVVDLTKLDEAERKGGKQLMRMLAIGCENHNLKLTTEGLKTDNQKSKTLLNSSTTINWADVVGLEIKFAVYEKFEKTYLCLSIFGAALGILTVNCSLVQFLDSANFFSRLNSFQIETEEMITAGELLNETKSLLDYIKLTTPLNQRTAEITLSQISKTLAPALPKIDPRTLLDLLDPLFDLTLPTPIFLQFLAQNIEDLPPNKTLYKNILIAGIKKTGGLDEGTESNEFFRCFLKMKVKSPVGLPDIEELFEEVHGPAYNSPQKRSIFNLTAFLTRRIDLSYGLYDSALISQYLDMLRLAAKYSDWRVTVAGVVGKTAFPDHVTNNPAFFTLLAALVDDDRADVLMAICSSTYFEVINNSSKKLFVTTAIKFFLSKADNRSFLRKCLRRHLDLLTNEYLANRTDDFAAMMRKIFIIGLKSEVHKNRVHEMLLLFPKNDPVKMDIENWLEKSKKQSVSKLVLPNMSTDACLDSVMLNLDGFRDVKEFQAPFSNLTSNSTSHLILLPNLQIVNLAHTKICDEGLTQLSELCDLQELDLSETKVTDFGVKHLLSMSSLTRLSLTSTKGIKYLSNYKLFDER</sequence>
<name>A0ABN7RHZ3_OIKDI</name>
<reference evidence="2 3" key="1">
    <citation type="submission" date="2021-04" db="EMBL/GenBank/DDBJ databases">
        <authorList>
            <person name="Bliznina A."/>
        </authorList>
    </citation>
    <scope>NUCLEOTIDE SEQUENCE [LARGE SCALE GENOMIC DNA]</scope>
</reference>